<keyword evidence="4" id="KW-1185">Reference proteome</keyword>
<reference evidence="3 4" key="1">
    <citation type="submission" date="2022-03" db="EMBL/GenBank/DDBJ databases">
        <title>Complete genome sequence of Lysobacter capsici VKM B-2533 and Lysobacter gummosus 10.1.1, promising sources of lytic agents.</title>
        <authorList>
            <person name="Tarlachkov S.V."/>
            <person name="Kudryakova I.V."/>
            <person name="Afoshin A.S."/>
            <person name="Leontyevskaya E.A."/>
            <person name="Leontyevskaya N.V."/>
        </authorList>
    </citation>
    <scope>NUCLEOTIDE SEQUENCE [LARGE SCALE GENOMIC DNA]</scope>
    <source>
        <strain evidence="3 4">10.1.1</strain>
    </source>
</reference>
<evidence type="ECO:0000313" key="3">
    <source>
        <dbReference type="EMBL" id="UNP28077.1"/>
    </source>
</evidence>
<proteinExistence type="predicted"/>
<feature type="compositionally biased region" description="Basic and acidic residues" evidence="1">
    <location>
        <begin position="707"/>
        <end position="723"/>
    </location>
</feature>
<dbReference type="InterPro" id="IPR036365">
    <property type="entry name" value="PGBD-like_sf"/>
</dbReference>
<feature type="region of interest" description="Disordered" evidence="1">
    <location>
        <begin position="793"/>
        <end position="1083"/>
    </location>
</feature>
<accession>A0ABY3XBE5</accession>
<feature type="region of interest" description="Disordered" evidence="1">
    <location>
        <begin position="704"/>
        <end position="777"/>
    </location>
</feature>
<gene>
    <name evidence="3" type="ORF">MOV92_16435</name>
</gene>
<dbReference type="InterPro" id="IPR002477">
    <property type="entry name" value="Peptidoglycan-bd-like"/>
</dbReference>
<evidence type="ECO:0000313" key="4">
    <source>
        <dbReference type="Proteomes" id="UP000829194"/>
    </source>
</evidence>
<dbReference type="RefSeq" id="WP_083512585.1">
    <property type="nucleotide sequence ID" value="NZ_CP011131.1"/>
</dbReference>
<protein>
    <submittedName>
        <fullName evidence="3">Peptidoglycan-binding protein</fullName>
    </submittedName>
</protein>
<dbReference type="InterPro" id="IPR036366">
    <property type="entry name" value="PGBDSf"/>
</dbReference>
<dbReference type="Gene3D" id="1.10.101.10">
    <property type="entry name" value="PGBD-like superfamily/PGBD"/>
    <property type="match status" value="1"/>
</dbReference>
<name>A0ABY3XBE5_9GAMM</name>
<dbReference type="SUPFAM" id="SSF47090">
    <property type="entry name" value="PGBD-like"/>
    <property type="match status" value="1"/>
</dbReference>
<dbReference type="EMBL" id="CP093547">
    <property type="protein sequence ID" value="UNP28077.1"/>
    <property type="molecule type" value="Genomic_DNA"/>
</dbReference>
<dbReference type="Proteomes" id="UP000829194">
    <property type="component" value="Chromosome"/>
</dbReference>
<feature type="region of interest" description="Disordered" evidence="1">
    <location>
        <begin position="1139"/>
        <end position="1194"/>
    </location>
</feature>
<feature type="domain" description="Peptidoglycan binding-like" evidence="2">
    <location>
        <begin position="858"/>
        <end position="919"/>
    </location>
</feature>
<evidence type="ECO:0000256" key="1">
    <source>
        <dbReference type="SAM" id="MobiDB-lite"/>
    </source>
</evidence>
<organism evidence="3 4">
    <name type="scientific">Lysobacter gummosus</name>
    <dbReference type="NCBI Taxonomy" id="262324"/>
    <lineage>
        <taxon>Bacteria</taxon>
        <taxon>Pseudomonadati</taxon>
        <taxon>Pseudomonadota</taxon>
        <taxon>Gammaproteobacteria</taxon>
        <taxon>Lysobacterales</taxon>
        <taxon>Lysobacteraceae</taxon>
        <taxon>Lysobacter</taxon>
    </lineage>
</organism>
<feature type="compositionally biased region" description="Basic and acidic residues" evidence="1">
    <location>
        <begin position="1010"/>
        <end position="1021"/>
    </location>
</feature>
<sequence length="1194" mass="128162">MNSPERHVFEWHHCIEQNKAFDRSPLLQKLKAMGLHDLDSPRNTIYLPDDKVLAGTLGVSPHTGGHFKAYSDGVLFQLNEISATKDGRAALNGDRAAAERVVERVHHLQDTLKVALVNGDVYTNTPAGMTSAQSRVKTQDFFDDVEGYARSHATQISQVHKLPMPESEWAAVVHSEKNVLATVRAVNQPSLKPTKGEGVDGHLTLRDAINQAHGGGRLTVSESSVTELRATFAPHIEADLATTERSTARAIGRGAVIKAVVGAGLVAGVVEAAEAGERTARSLAQDNPLAAQSQMAHYAGRGVGGFVGGAASGLAVGGWTGFGAIGFIAVGGVSGSFVGEKVAQLWDDHKVFNQTDREHVDWSFNGRQWVRDQPANLQGDSLSKPVEQEFSALPERARELSYKASNAATALALGNVEPPRDPYTLRAVRSDTASLQRADWERNPETGEWNRNVVVGFEQRGVPMTRPESATSERAAELNATSEQIIRDNIASGPAPIAARYELAYRAAGWQSFGEKLPAVDAALSADTLTASDGKQYRHNENGQWQREGAPGTIAQGNLQHELDNTRNALEPQIAQHKEQTATIPQWQPPTREEQDRDNLLTTYRAYGVQPDPEHFAAAMEAVERTRDAQGIDRATSSLSLERSEQGKYDVNSPINHLRTDSAGIVRVAAVTSPDEIALAMVDLRAPPPLIPDTPELRIAALSPQQREAHEQALREANREGLSHDQVQQVAQQATVQAASPDAPRAESIPIDRPPARTEAPSVTLSDSGPERERSFTPAPAVVAAASAVEVIPEPPQPKPEPPTQAETPPVAQPQAVAPDEAQPLTRSQPAASAPDAAITPPSAATPPQDDTLRPGSQGQDVELLQFKLQRVGYRGPEGEPLPLTGQYDAATEQAVRQFQRDQGMADTGMTDPATQQALSAAQHARIESSKVGGPDAPASSQEPARSAPRRDPVATAEPVAVVAPAPYGKHARPVHEHRPPTAASDDMPQVVRSPDRTAPDTPKAAPPREPAEEVTPRHDPTANAYAREPAPLTGSLAHATGYAVAPRSSAGKDEDQGRESSQQVRSAVAEPAFDRSQIPPRDRAMFDKIRNGAPGVSDETVVLAMLEAKRNGIPDADRTGPVGVANGTLWVGSVTPGYRAGVPENGPTPPIENTLRETQAVNQQYDQKQQQEAQEREIAQQNQKQTDAMRPEL</sequence>
<feature type="compositionally biased region" description="Low complexity" evidence="1">
    <location>
        <begin position="1160"/>
        <end position="1173"/>
    </location>
</feature>
<dbReference type="Pfam" id="PF01471">
    <property type="entry name" value="PG_binding_1"/>
    <property type="match status" value="1"/>
</dbReference>
<feature type="region of interest" description="Disordered" evidence="1">
    <location>
        <begin position="576"/>
        <end position="595"/>
    </location>
</feature>
<evidence type="ECO:0000259" key="2">
    <source>
        <dbReference type="Pfam" id="PF01471"/>
    </source>
</evidence>
<feature type="compositionally biased region" description="Low complexity" evidence="1">
    <location>
        <begin position="726"/>
        <end position="739"/>
    </location>
</feature>
<feature type="compositionally biased region" description="Low complexity" evidence="1">
    <location>
        <begin position="804"/>
        <end position="848"/>
    </location>
</feature>
<feature type="compositionally biased region" description="Pro residues" evidence="1">
    <location>
        <begin position="793"/>
        <end position="803"/>
    </location>
</feature>
<feature type="compositionally biased region" description="Low complexity" evidence="1">
    <location>
        <begin position="954"/>
        <end position="967"/>
    </location>
</feature>